<reference evidence="1" key="1">
    <citation type="submission" date="2021-03" db="EMBL/GenBank/DDBJ databases">
        <title>Comparative genomics and phylogenomic investigation of the class Geoglossomycetes provide insights into ecological specialization and systematics.</title>
        <authorList>
            <person name="Melie T."/>
            <person name="Pirro S."/>
            <person name="Miller A.N."/>
            <person name="Quandt A."/>
        </authorList>
    </citation>
    <scope>NUCLEOTIDE SEQUENCE</scope>
    <source>
        <strain evidence="1">CAQ_001_2017</strain>
    </source>
</reference>
<comment type="caution">
    <text evidence="1">The sequence shown here is derived from an EMBL/GenBank/DDBJ whole genome shotgun (WGS) entry which is preliminary data.</text>
</comment>
<dbReference type="EMBL" id="JAGHQM010000001">
    <property type="protein sequence ID" value="KAH0569251.1"/>
    <property type="molecule type" value="Genomic_DNA"/>
</dbReference>
<protein>
    <submittedName>
        <fullName evidence="1">Uncharacterized protein</fullName>
    </submittedName>
</protein>
<accession>A0A9P8LJM1</accession>
<sequence length="74" mass="8043">MLARASEFRVSMAHITDYGQRLKFDAGEQAPARRVTGDDQEGVKGSRQLASSAVAALQYELLVYRLQSKGISAA</sequence>
<proteinExistence type="predicted"/>
<evidence type="ECO:0000313" key="2">
    <source>
        <dbReference type="Proteomes" id="UP000750711"/>
    </source>
</evidence>
<organism evidence="1 2">
    <name type="scientific">Trichoglossum hirsutum</name>
    <dbReference type="NCBI Taxonomy" id="265104"/>
    <lineage>
        <taxon>Eukaryota</taxon>
        <taxon>Fungi</taxon>
        <taxon>Dikarya</taxon>
        <taxon>Ascomycota</taxon>
        <taxon>Pezizomycotina</taxon>
        <taxon>Geoglossomycetes</taxon>
        <taxon>Geoglossales</taxon>
        <taxon>Geoglossaceae</taxon>
        <taxon>Trichoglossum</taxon>
    </lineage>
</organism>
<keyword evidence="2" id="KW-1185">Reference proteome</keyword>
<dbReference type="AlphaFoldDB" id="A0A9P8LJM1"/>
<gene>
    <name evidence="1" type="ORF">GP486_000007</name>
</gene>
<evidence type="ECO:0000313" key="1">
    <source>
        <dbReference type="EMBL" id="KAH0569251.1"/>
    </source>
</evidence>
<dbReference type="Proteomes" id="UP000750711">
    <property type="component" value="Unassembled WGS sequence"/>
</dbReference>
<name>A0A9P8LJM1_9PEZI</name>